<dbReference type="STRING" id="1076256.A0A2H3B8V3"/>
<gene>
    <name evidence="1" type="ORF">ARMSODRAFT_898217</name>
</gene>
<organism evidence="1 2">
    <name type="scientific">Armillaria solidipes</name>
    <dbReference type="NCBI Taxonomy" id="1076256"/>
    <lineage>
        <taxon>Eukaryota</taxon>
        <taxon>Fungi</taxon>
        <taxon>Dikarya</taxon>
        <taxon>Basidiomycota</taxon>
        <taxon>Agaricomycotina</taxon>
        <taxon>Agaricomycetes</taxon>
        <taxon>Agaricomycetidae</taxon>
        <taxon>Agaricales</taxon>
        <taxon>Marasmiineae</taxon>
        <taxon>Physalacriaceae</taxon>
        <taxon>Armillaria</taxon>
    </lineage>
</organism>
<evidence type="ECO:0008006" key="3">
    <source>
        <dbReference type="Google" id="ProtNLM"/>
    </source>
</evidence>
<dbReference type="PANTHER" id="PTHR47266">
    <property type="entry name" value="ENDONUCLEASE-RELATED"/>
    <property type="match status" value="1"/>
</dbReference>
<accession>A0A2H3B8V3</accession>
<dbReference type="AlphaFoldDB" id="A0A2H3B8V3"/>
<dbReference type="InterPro" id="IPR052160">
    <property type="entry name" value="Gypsy_RT_Integrase-like"/>
</dbReference>
<proteinExistence type="predicted"/>
<evidence type="ECO:0000313" key="1">
    <source>
        <dbReference type="EMBL" id="PBK60273.1"/>
    </source>
</evidence>
<protein>
    <recommendedName>
        <fullName evidence="3">Integrase zinc-binding domain-containing protein</fullName>
    </recommendedName>
</protein>
<dbReference type="Proteomes" id="UP000218334">
    <property type="component" value="Unassembled WGS sequence"/>
</dbReference>
<dbReference type="EMBL" id="KZ293489">
    <property type="protein sequence ID" value="PBK60273.1"/>
    <property type="molecule type" value="Genomic_DNA"/>
</dbReference>
<sequence>MVTDMKEFCKTCVSCQQAKGGNKMPSGKLHTLPIPTKPWDSIGMDFVGPFPEVEVDK</sequence>
<reference evidence="2" key="1">
    <citation type="journal article" date="2017" name="Nat. Ecol. Evol.">
        <title>Genome expansion and lineage-specific genetic innovations in the forest pathogenic fungi Armillaria.</title>
        <authorList>
            <person name="Sipos G."/>
            <person name="Prasanna A.N."/>
            <person name="Walter M.C."/>
            <person name="O'Connor E."/>
            <person name="Balint B."/>
            <person name="Krizsan K."/>
            <person name="Kiss B."/>
            <person name="Hess J."/>
            <person name="Varga T."/>
            <person name="Slot J."/>
            <person name="Riley R."/>
            <person name="Boka B."/>
            <person name="Rigling D."/>
            <person name="Barry K."/>
            <person name="Lee J."/>
            <person name="Mihaltcheva S."/>
            <person name="LaButti K."/>
            <person name="Lipzen A."/>
            <person name="Waldron R."/>
            <person name="Moloney N.M."/>
            <person name="Sperisen C."/>
            <person name="Kredics L."/>
            <person name="Vagvoelgyi C."/>
            <person name="Patrignani A."/>
            <person name="Fitzpatrick D."/>
            <person name="Nagy I."/>
            <person name="Doyle S."/>
            <person name="Anderson J.B."/>
            <person name="Grigoriev I.V."/>
            <person name="Gueldener U."/>
            <person name="Muensterkoetter M."/>
            <person name="Nagy L.G."/>
        </authorList>
    </citation>
    <scope>NUCLEOTIDE SEQUENCE [LARGE SCALE GENOMIC DNA]</scope>
    <source>
        <strain evidence="2">28-4</strain>
    </source>
</reference>
<evidence type="ECO:0000313" key="2">
    <source>
        <dbReference type="Proteomes" id="UP000218334"/>
    </source>
</evidence>
<keyword evidence="2" id="KW-1185">Reference proteome</keyword>
<name>A0A2H3B8V3_9AGAR</name>